<dbReference type="Pfam" id="PF15985">
    <property type="entry name" value="KH_6"/>
    <property type="match status" value="1"/>
</dbReference>
<dbReference type="InterPro" id="IPR048565">
    <property type="entry name" value="S1_RRP4"/>
</dbReference>
<accession>A0A176W7A2</accession>
<dbReference type="EMBL" id="LVLJ01001709">
    <property type="protein sequence ID" value="OAE28603.1"/>
    <property type="molecule type" value="Genomic_DNA"/>
</dbReference>
<gene>
    <name evidence="7" type="ORF">AXG93_2175s1870</name>
</gene>
<evidence type="ECO:0000256" key="2">
    <source>
        <dbReference type="ARBA" id="ARBA00009155"/>
    </source>
</evidence>
<dbReference type="GO" id="GO:0000176">
    <property type="term" value="C:nuclear exosome (RNase complex)"/>
    <property type="evidence" value="ECO:0007669"/>
    <property type="project" value="TreeGrafter"/>
</dbReference>
<dbReference type="SUPFAM" id="SSF110324">
    <property type="entry name" value="Ribosomal L27 protein-like"/>
    <property type="match status" value="1"/>
</dbReference>
<evidence type="ECO:0000256" key="3">
    <source>
        <dbReference type="ARBA" id="ARBA00022835"/>
    </source>
</evidence>
<comment type="subcellular location">
    <subcellularLocation>
        <location evidence="1">Nucleus</location>
    </subcellularLocation>
</comment>
<evidence type="ECO:0000313" key="8">
    <source>
        <dbReference type="Proteomes" id="UP000077202"/>
    </source>
</evidence>
<protein>
    <submittedName>
        <fullName evidence="7">Uncharacterized protein</fullName>
    </submittedName>
</protein>
<dbReference type="PANTHER" id="PTHR21321">
    <property type="entry name" value="PNAS-3 RELATED"/>
    <property type="match status" value="1"/>
</dbReference>
<reference evidence="7" key="1">
    <citation type="submission" date="2016-03" db="EMBL/GenBank/DDBJ databases">
        <title>Mechanisms controlling the formation of the plant cell surface in tip-growing cells are functionally conserved among land plants.</title>
        <authorList>
            <person name="Honkanen S."/>
            <person name="Jones V.A."/>
            <person name="Morieri G."/>
            <person name="Champion C."/>
            <person name="Hetherington A.J."/>
            <person name="Kelly S."/>
            <person name="Saint-Marcoux D."/>
            <person name="Proust H."/>
            <person name="Prescott H."/>
            <person name="Dolan L."/>
        </authorList>
    </citation>
    <scope>NUCLEOTIDE SEQUENCE [LARGE SCALE GENOMIC DNA]</scope>
    <source>
        <tissue evidence="7">Whole gametophyte</tissue>
    </source>
</reference>
<dbReference type="InterPro" id="IPR036612">
    <property type="entry name" value="KH_dom_type_1_sf"/>
</dbReference>
<feature type="domain" description="RRP4 S1" evidence="6">
    <location>
        <begin position="166"/>
        <end position="222"/>
    </location>
</feature>
<dbReference type="Gene3D" id="2.40.50.140">
    <property type="entry name" value="Nucleic acid-binding proteins"/>
    <property type="match status" value="1"/>
</dbReference>
<keyword evidence="3" id="KW-0271">Exosome</keyword>
<evidence type="ECO:0000259" key="5">
    <source>
        <dbReference type="Pfam" id="PF15985"/>
    </source>
</evidence>
<evidence type="ECO:0000256" key="4">
    <source>
        <dbReference type="ARBA" id="ARBA00022884"/>
    </source>
</evidence>
<keyword evidence="4" id="KW-0694">RNA-binding</keyword>
<dbReference type="SUPFAM" id="SSF50249">
    <property type="entry name" value="Nucleic acid-binding proteins"/>
    <property type="match status" value="1"/>
</dbReference>
<dbReference type="Proteomes" id="UP000077202">
    <property type="component" value="Unassembled WGS sequence"/>
</dbReference>
<comment type="similarity">
    <text evidence="2">Belongs to the RRP4 family.</text>
</comment>
<dbReference type="Gene3D" id="2.40.50.100">
    <property type="match status" value="1"/>
</dbReference>
<dbReference type="InterPro" id="IPR004088">
    <property type="entry name" value="KH_dom_type_1"/>
</dbReference>
<evidence type="ECO:0000259" key="6">
    <source>
        <dbReference type="Pfam" id="PF21266"/>
    </source>
</evidence>
<dbReference type="GO" id="GO:0071038">
    <property type="term" value="P:TRAMP-dependent tRNA surveillance pathway"/>
    <property type="evidence" value="ECO:0007669"/>
    <property type="project" value="TreeGrafter"/>
</dbReference>
<dbReference type="GO" id="GO:0034475">
    <property type="term" value="P:U4 snRNA 3'-end processing"/>
    <property type="evidence" value="ECO:0007669"/>
    <property type="project" value="TreeGrafter"/>
</dbReference>
<dbReference type="GO" id="GO:0071034">
    <property type="term" value="P:CUT catabolic process"/>
    <property type="evidence" value="ECO:0007669"/>
    <property type="project" value="TreeGrafter"/>
</dbReference>
<comment type="caution">
    <text evidence="7">The sequence shown here is derived from an EMBL/GenBank/DDBJ whole genome shotgun (WGS) entry which is preliminary data.</text>
</comment>
<organism evidence="7 8">
    <name type="scientific">Marchantia polymorpha subsp. ruderalis</name>
    <dbReference type="NCBI Taxonomy" id="1480154"/>
    <lineage>
        <taxon>Eukaryota</taxon>
        <taxon>Viridiplantae</taxon>
        <taxon>Streptophyta</taxon>
        <taxon>Embryophyta</taxon>
        <taxon>Marchantiophyta</taxon>
        <taxon>Marchantiopsida</taxon>
        <taxon>Marchantiidae</taxon>
        <taxon>Marchantiales</taxon>
        <taxon>Marchantiaceae</taxon>
        <taxon>Marchantia</taxon>
    </lineage>
</organism>
<proteinExistence type="inferred from homology"/>
<feature type="domain" description="K Homology" evidence="5">
    <location>
        <begin position="245"/>
        <end position="284"/>
    </location>
</feature>
<dbReference type="InterPro" id="IPR026699">
    <property type="entry name" value="Exosome_RNA_bind1/RRP40/RRP4"/>
</dbReference>
<keyword evidence="8" id="KW-1185">Reference proteome</keyword>
<dbReference type="InterPro" id="IPR012340">
    <property type="entry name" value="NA-bd_OB-fold"/>
</dbReference>
<dbReference type="GO" id="GO:0000177">
    <property type="term" value="C:cytoplasmic exosome (RNase complex)"/>
    <property type="evidence" value="ECO:0007669"/>
    <property type="project" value="TreeGrafter"/>
</dbReference>
<dbReference type="GO" id="GO:0003723">
    <property type="term" value="F:RNA binding"/>
    <property type="evidence" value="ECO:0007669"/>
    <property type="project" value="UniProtKB-KW"/>
</dbReference>
<name>A0A176W7A2_MARPO</name>
<dbReference type="Pfam" id="PF21266">
    <property type="entry name" value="S1_RRP4"/>
    <property type="match status" value="1"/>
</dbReference>
<dbReference type="GO" id="GO:0071035">
    <property type="term" value="P:nuclear polyadenylation-dependent rRNA catabolic process"/>
    <property type="evidence" value="ECO:0007669"/>
    <property type="project" value="TreeGrafter"/>
</dbReference>
<dbReference type="CDD" id="cd05789">
    <property type="entry name" value="S1_Rrp4"/>
    <property type="match status" value="1"/>
</dbReference>
<sequence length="413" mass="45602">MGDAMRGAHFRLSPAQKQRMLVAQERCRDAAGSVHSSAFVNVGDTIPVDYENGYLRGHGTQVVDGQLLATVCGVVERVNKLVSVRPLRARYNPETGDVVVGRVTESISSSMSNSCISEGFIFYFSDVQKGRVSHQHILLSPMTGSGKEVNDSAVLELLLDFEFNSQVAPKRWKVDVNSRQDAQLMLSAVNLPGGIQRRRTATDELNMRDLFTENDLISAEVQTLHQDGSLHLHTRSLKYGKLESGQLVKVAPYLIKRLKQHFHQLKQYGVQMILGCNGYVWISALPQSTPDIATDQKRANTESLEAAAGTADSQNVEISRELRERICRLANVVRVLGACGFLIHPDSIVDTYEASLSWGTELKHMFSGEFFVKVVEREAEQRSKKGAMKALISAMTHVLGTNLGVAQPVIVKP</sequence>
<dbReference type="SUPFAM" id="SSF54791">
    <property type="entry name" value="Eukaryotic type KH-domain (KH-domain type I)"/>
    <property type="match status" value="1"/>
</dbReference>
<dbReference type="GO" id="GO:0000467">
    <property type="term" value="P:exonucleolytic trimming to generate mature 3'-end of 5.8S rRNA from tricistronic rRNA transcript (SSU-rRNA, 5.8S rRNA, LSU-rRNA)"/>
    <property type="evidence" value="ECO:0007669"/>
    <property type="project" value="TreeGrafter"/>
</dbReference>
<dbReference type="PANTHER" id="PTHR21321:SF4">
    <property type="entry name" value="EXOSOME COMPLEX COMPONENT RRP4"/>
    <property type="match status" value="1"/>
</dbReference>
<dbReference type="GO" id="GO:0071051">
    <property type="term" value="P:poly(A)-dependent snoRNA 3'-end processing"/>
    <property type="evidence" value="ECO:0007669"/>
    <property type="project" value="TreeGrafter"/>
</dbReference>
<dbReference type="CDD" id="cd22525">
    <property type="entry name" value="KH-I_Rrp4_eukar"/>
    <property type="match status" value="1"/>
</dbReference>
<evidence type="ECO:0000256" key="1">
    <source>
        <dbReference type="ARBA" id="ARBA00004123"/>
    </source>
</evidence>
<dbReference type="AlphaFoldDB" id="A0A176W7A2"/>
<evidence type="ECO:0000313" key="7">
    <source>
        <dbReference type="EMBL" id="OAE28603.1"/>
    </source>
</evidence>